<dbReference type="PIRSF" id="PIRSF020565">
    <property type="entry name" value="3Ho_Ac_ACP_DH_prd"/>
    <property type="match status" value="1"/>
</dbReference>
<dbReference type="Proteomes" id="UP001325479">
    <property type="component" value="Chromosome"/>
</dbReference>
<sequence length="165" mass="17841">MTLPTSTHALEGDTALPPIEQLVPHRGTMLLLDSVSAFDDESLTAYASVRSDAWYADREGAMPAWIGVELMAQAIAAHVGLLAMRAGENVRPGVLLGTRRYEARMPAFPGGAQLCITIKEVLRSEEGHGAYACTIGHEGALCAEAIVKVYQPRNFQTFIEEAFKP</sequence>
<reference evidence="1 2" key="1">
    <citation type="submission" date="2023-12" db="EMBL/GenBank/DDBJ databases">
        <title>Genome sequencing and assembly of bacterial species from a model synthetic community.</title>
        <authorList>
            <person name="Hogle S.L."/>
        </authorList>
    </citation>
    <scope>NUCLEOTIDE SEQUENCE [LARGE SCALE GENOMIC DNA]</scope>
    <source>
        <strain evidence="1 2">HAMBI 2494</strain>
    </source>
</reference>
<organism evidence="1 2">
    <name type="scientific">Paraburkholderia kururiensis</name>
    <dbReference type="NCBI Taxonomy" id="984307"/>
    <lineage>
        <taxon>Bacteria</taxon>
        <taxon>Pseudomonadati</taxon>
        <taxon>Pseudomonadota</taxon>
        <taxon>Betaproteobacteria</taxon>
        <taxon>Burkholderiales</taxon>
        <taxon>Burkholderiaceae</taxon>
        <taxon>Paraburkholderia</taxon>
    </lineage>
</organism>
<protein>
    <submittedName>
        <fullName evidence="1">Hotdog family protein</fullName>
    </submittedName>
</protein>
<dbReference type="Gene3D" id="3.10.129.10">
    <property type="entry name" value="Hotdog Thioesterase"/>
    <property type="match status" value="1"/>
</dbReference>
<evidence type="ECO:0000313" key="1">
    <source>
        <dbReference type="EMBL" id="WQD79772.1"/>
    </source>
</evidence>
<keyword evidence="2" id="KW-1185">Reference proteome</keyword>
<dbReference type="InterPro" id="IPR029069">
    <property type="entry name" value="HotDog_dom_sf"/>
</dbReference>
<name>A0ABZ0WQX2_9BURK</name>
<dbReference type="Pfam" id="PF22817">
    <property type="entry name" value="ApeP-like"/>
    <property type="match status" value="1"/>
</dbReference>
<dbReference type="CDD" id="cd01289">
    <property type="entry name" value="FabA_like"/>
    <property type="match status" value="1"/>
</dbReference>
<dbReference type="InterPro" id="IPR016776">
    <property type="entry name" value="ApeP-like_dehydratase"/>
</dbReference>
<gene>
    <name evidence="1" type="ORF">U0042_08880</name>
</gene>
<evidence type="ECO:0000313" key="2">
    <source>
        <dbReference type="Proteomes" id="UP001325479"/>
    </source>
</evidence>
<dbReference type="RefSeq" id="WP_114810630.1">
    <property type="nucleotide sequence ID" value="NZ_CP139965.1"/>
</dbReference>
<accession>A0ABZ0WQX2</accession>
<proteinExistence type="predicted"/>
<dbReference type="SUPFAM" id="SSF54637">
    <property type="entry name" value="Thioesterase/thiol ester dehydrase-isomerase"/>
    <property type="match status" value="1"/>
</dbReference>
<dbReference type="EMBL" id="CP139965">
    <property type="protein sequence ID" value="WQD79772.1"/>
    <property type="molecule type" value="Genomic_DNA"/>
</dbReference>